<dbReference type="GO" id="GO:0009298">
    <property type="term" value="P:GDP-mannose biosynthetic process"/>
    <property type="evidence" value="ECO:0007669"/>
    <property type="project" value="InterPro"/>
</dbReference>
<comment type="cofactor">
    <cofactor evidence="8">
        <name>Zn(2+)</name>
        <dbReference type="ChEBI" id="CHEBI:29105"/>
    </cofactor>
    <text evidence="8">Binds 1 zinc ion per subunit.</text>
</comment>
<dbReference type="NCBIfam" id="TIGR00218">
    <property type="entry name" value="manA"/>
    <property type="match status" value="1"/>
</dbReference>
<feature type="region of interest" description="Disordered" evidence="9">
    <location>
        <begin position="400"/>
        <end position="421"/>
    </location>
</feature>
<evidence type="ECO:0000256" key="2">
    <source>
        <dbReference type="ARBA" id="ARBA00010772"/>
    </source>
</evidence>
<feature type="domain" description="Phosphomannose isomerase type I catalytic" evidence="10">
    <location>
        <begin position="39"/>
        <end position="185"/>
    </location>
</feature>
<evidence type="ECO:0000256" key="6">
    <source>
        <dbReference type="ARBA" id="ARBA00023235"/>
    </source>
</evidence>
<protein>
    <recommendedName>
        <fullName evidence="3">mannose-6-phosphate isomerase</fullName>
        <ecNumber evidence="3">5.3.1.8</ecNumber>
    </recommendedName>
</protein>
<gene>
    <name evidence="11" type="ORF">SAMN04487905_10113</name>
</gene>
<dbReference type="GO" id="GO:0004476">
    <property type="term" value="F:mannose-6-phosphate isomerase activity"/>
    <property type="evidence" value="ECO:0007669"/>
    <property type="project" value="UniProtKB-EC"/>
</dbReference>
<dbReference type="PANTHER" id="PTHR10309">
    <property type="entry name" value="MANNOSE-6-PHOSPHATE ISOMERASE"/>
    <property type="match status" value="1"/>
</dbReference>
<dbReference type="SUPFAM" id="SSF51182">
    <property type="entry name" value="RmlC-like cupins"/>
    <property type="match status" value="1"/>
</dbReference>
<feature type="binding site" evidence="8">
    <location>
        <position position="135"/>
    </location>
    <ligand>
        <name>Zn(2+)</name>
        <dbReference type="ChEBI" id="CHEBI:29105"/>
    </ligand>
</feature>
<dbReference type="EC" id="5.3.1.8" evidence="3"/>
<dbReference type="Proteomes" id="UP000199497">
    <property type="component" value="Unassembled WGS sequence"/>
</dbReference>
<feature type="region of interest" description="Disordered" evidence="9">
    <location>
        <begin position="135"/>
        <end position="164"/>
    </location>
</feature>
<dbReference type="PANTHER" id="PTHR10309:SF0">
    <property type="entry name" value="MANNOSE-6-PHOSPHATE ISOMERASE"/>
    <property type="match status" value="1"/>
</dbReference>
<keyword evidence="12" id="KW-1185">Reference proteome</keyword>
<sequence length="462" mass="49697">MLLPAKRGRGTFVVLPPGGVASVGETRLDEEARTTVELLRNAVRPYAWGSRTAIAELLGRPVPAPHPEAELWMGAHPGDSSRLLCQDGSEVSLVRLLDAEPTHQLGRACTDIWGNRLPYLMKVLAADEPLSLQAHPSAEQAADGFAREEALDVPRSAPDRNYPDPTAKPELICALTEFHALAGFRAAEATVRLLHQLDVPSLRAHVRLLAAQPDRDGLRALFTTWITLPEENLRALIPDLLRACAEYVRSGGEFVEECRTVLELGEAYPNDAGVLASLLLNRIVLRPGEAIYLSPGNLHAYLRGTGVEILANSDNILRCGLTPKHVDVAELLKVLDFGNGEMRVLTGERRGTNLTVYRTEAEEFELSRVEWNSGDRAGVLLDSAGPQILLCTEGAVRLSPTSGGAGSNGNGGHNGHTGGARELELSQGDSVWLAASDPCVLAQPLGEAHERVQLFRAAPGAV</sequence>
<dbReference type="InterPro" id="IPR014710">
    <property type="entry name" value="RmlC-like_jellyroll"/>
</dbReference>
<evidence type="ECO:0000256" key="7">
    <source>
        <dbReference type="PIRSR" id="PIRSR001480-1"/>
    </source>
</evidence>
<feature type="binding site" evidence="8">
    <location>
        <position position="170"/>
    </location>
    <ligand>
        <name>Zn(2+)</name>
        <dbReference type="ChEBI" id="CHEBI:29105"/>
    </ligand>
</feature>
<dbReference type="Gene3D" id="1.10.441.10">
    <property type="entry name" value="Phosphomannose Isomerase, domain 2"/>
    <property type="match status" value="1"/>
</dbReference>
<evidence type="ECO:0000256" key="9">
    <source>
        <dbReference type="SAM" id="MobiDB-lite"/>
    </source>
</evidence>
<dbReference type="InterPro" id="IPR016305">
    <property type="entry name" value="Mannose-6-P_Isomerase"/>
</dbReference>
<name>A0A1H0N6K9_9ACTN</name>
<dbReference type="STRING" id="405564.SAMN04487905_10113"/>
<accession>A0A1H0N6K9</accession>
<proteinExistence type="inferred from homology"/>
<evidence type="ECO:0000259" key="10">
    <source>
        <dbReference type="Pfam" id="PF20511"/>
    </source>
</evidence>
<dbReference type="Gene3D" id="2.60.120.10">
    <property type="entry name" value="Jelly Rolls"/>
    <property type="match status" value="2"/>
</dbReference>
<feature type="compositionally biased region" description="Basic and acidic residues" evidence="9">
    <location>
        <begin position="145"/>
        <end position="162"/>
    </location>
</feature>
<feature type="binding site" evidence="8">
    <location>
        <position position="133"/>
    </location>
    <ligand>
        <name>Zn(2+)</name>
        <dbReference type="ChEBI" id="CHEBI:29105"/>
    </ligand>
</feature>
<evidence type="ECO:0000313" key="11">
    <source>
        <dbReference type="EMBL" id="SDO88313.1"/>
    </source>
</evidence>
<evidence type="ECO:0000256" key="3">
    <source>
        <dbReference type="ARBA" id="ARBA00011956"/>
    </source>
</evidence>
<evidence type="ECO:0000256" key="4">
    <source>
        <dbReference type="ARBA" id="ARBA00022723"/>
    </source>
</evidence>
<dbReference type="EMBL" id="FNJR01000001">
    <property type="protein sequence ID" value="SDO88313.1"/>
    <property type="molecule type" value="Genomic_DNA"/>
</dbReference>
<organism evidence="11 12">
    <name type="scientific">Actinopolyspora xinjiangensis</name>
    <dbReference type="NCBI Taxonomy" id="405564"/>
    <lineage>
        <taxon>Bacteria</taxon>
        <taxon>Bacillati</taxon>
        <taxon>Actinomycetota</taxon>
        <taxon>Actinomycetes</taxon>
        <taxon>Actinopolysporales</taxon>
        <taxon>Actinopolysporaceae</taxon>
        <taxon>Actinopolyspora</taxon>
    </lineage>
</organism>
<keyword evidence="4 8" id="KW-0479">Metal-binding</keyword>
<comment type="similarity">
    <text evidence="2">Belongs to the mannose-6-phosphate isomerase type 1 family.</text>
</comment>
<feature type="compositionally biased region" description="Gly residues" evidence="9">
    <location>
        <begin position="403"/>
        <end position="418"/>
    </location>
</feature>
<feature type="active site" evidence="7">
    <location>
        <position position="318"/>
    </location>
</feature>
<evidence type="ECO:0000256" key="5">
    <source>
        <dbReference type="ARBA" id="ARBA00022833"/>
    </source>
</evidence>
<evidence type="ECO:0000313" key="12">
    <source>
        <dbReference type="Proteomes" id="UP000199497"/>
    </source>
</evidence>
<dbReference type="InterPro" id="IPR046457">
    <property type="entry name" value="PMI_typeI_cat"/>
</dbReference>
<dbReference type="GO" id="GO:0005975">
    <property type="term" value="P:carbohydrate metabolic process"/>
    <property type="evidence" value="ECO:0007669"/>
    <property type="project" value="InterPro"/>
</dbReference>
<evidence type="ECO:0000256" key="8">
    <source>
        <dbReference type="PIRSR" id="PIRSR001480-2"/>
    </source>
</evidence>
<dbReference type="PIRSF" id="PIRSF001480">
    <property type="entry name" value="Mannose-6-phosphate_isomerase"/>
    <property type="match status" value="1"/>
</dbReference>
<dbReference type="CDD" id="cd07011">
    <property type="entry name" value="cupin_PMI_type_I_N"/>
    <property type="match status" value="1"/>
</dbReference>
<dbReference type="InterPro" id="IPR011051">
    <property type="entry name" value="RmlC_Cupin_sf"/>
</dbReference>
<evidence type="ECO:0000256" key="1">
    <source>
        <dbReference type="ARBA" id="ARBA00000757"/>
    </source>
</evidence>
<dbReference type="GO" id="GO:0008270">
    <property type="term" value="F:zinc ion binding"/>
    <property type="evidence" value="ECO:0007669"/>
    <property type="project" value="InterPro"/>
</dbReference>
<comment type="catalytic activity">
    <reaction evidence="1">
        <text>D-mannose 6-phosphate = D-fructose 6-phosphate</text>
        <dbReference type="Rhea" id="RHEA:12356"/>
        <dbReference type="ChEBI" id="CHEBI:58735"/>
        <dbReference type="ChEBI" id="CHEBI:61527"/>
        <dbReference type="EC" id="5.3.1.8"/>
    </reaction>
</comment>
<feature type="binding site" evidence="8">
    <location>
        <position position="299"/>
    </location>
    <ligand>
        <name>Zn(2+)</name>
        <dbReference type="ChEBI" id="CHEBI:29105"/>
    </ligand>
</feature>
<dbReference type="PRINTS" id="PR00714">
    <property type="entry name" value="MAN6PISMRASE"/>
</dbReference>
<dbReference type="InterPro" id="IPR001250">
    <property type="entry name" value="Man6P_Isoase-1"/>
</dbReference>
<keyword evidence="5 8" id="KW-0862">Zinc</keyword>
<dbReference type="GO" id="GO:0005829">
    <property type="term" value="C:cytosol"/>
    <property type="evidence" value="ECO:0007669"/>
    <property type="project" value="TreeGrafter"/>
</dbReference>
<keyword evidence="6 11" id="KW-0413">Isomerase</keyword>
<reference evidence="12" key="1">
    <citation type="submission" date="2016-10" db="EMBL/GenBank/DDBJ databases">
        <authorList>
            <person name="Varghese N."/>
            <person name="Submissions S."/>
        </authorList>
    </citation>
    <scope>NUCLEOTIDE SEQUENCE [LARGE SCALE GENOMIC DNA]</scope>
    <source>
        <strain evidence="12">DSM 46732</strain>
    </source>
</reference>
<dbReference type="AlphaFoldDB" id="A0A1H0N6K9"/>
<dbReference type="Pfam" id="PF20511">
    <property type="entry name" value="PMI_typeI_cat"/>
    <property type="match status" value="1"/>
</dbReference>